<gene>
    <name evidence="1" type="ORF">BCR44DRAFT_1439534</name>
</gene>
<dbReference type="Proteomes" id="UP000193411">
    <property type="component" value="Unassembled WGS sequence"/>
</dbReference>
<dbReference type="OrthoDB" id="5520611at2759"/>
<sequence>MASFLGYKLYPTAMFRPFKMFAVGGVITWGLLYKAREGMLAAQAANPPAPKGHH</sequence>
<name>A0A1Y2HFG8_9FUNG</name>
<comment type="caution">
    <text evidence="1">The sequence shown here is derived from an EMBL/GenBank/DDBJ whole genome shotgun (WGS) entry which is preliminary data.</text>
</comment>
<accession>A0A1Y2HFG8</accession>
<protein>
    <submittedName>
        <fullName evidence="1">Uncharacterized protein</fullName>
    </submittedName>
</protein>
<dbReference type="AlphaFoldDB" id="A0A1Y2HFG8"/>
<dbReference type="EMBL" id="MCFL01000042">
    <property type="protein sequence ID" value="ORZ32754.1"/>
    <property type="molecule type" value="Genomic_DNA"/>
</dbReference>
<reference evidence="1 2" key="1">
    <citation type="submission" date="2016-07" db="EMBL/GenBank/DDBJ databases">
        <title>Pervasive Adenine N6-methylation of Active Genes in Fungi.</title>
        <authorList>
            <consortium name="DOE Joint Genome Institute"/>
            <person name="Mondo S.J."/>
            <person name="Dannebaum R.O."/>
            <person name="Kuo R.C."/>
            <person name="Labutti K."/>
            <person name="Haridas S."/>
            <person name="Kuo A."/>
            <person name="Salamov A."/>
            <person name="Ahrendt S.R."/>
            <person name="Lipzen A."/>
            <person name="Sullivan W."/>
            <person name="Andreopoulos W.B."/>
            <person name="Clum A."/>
            <person name="Lindquist E."/>
            <person name="Daum C."/>
            <person name="Ramamoorthy G.K."/>
            <person name="Gryganskyi A."/>
            <person name="Culley D."/>
            <person name="Magnuson J.K."/>
            <person name="James T.Y."/>
            <person name="O'Malley M.A."/>
            <person name="Stajich J.E."/>
            <person name="Spatafora J.W."/>
            <person name="Visel A."/>
            <person name="Grigoriev I.V."/>
        </authorList>
    </citation>
    <scope>NUCLEOTIDE SEQUENCE [LARGE SCALE GENOMIC DNA]</scope>
    <source>
        <strain evidence="1 2">PL171</strain>
    </source>
</reference>
<organism evidence="1 2">
    <name type="scientific">Catenaria anguillulae PL171</name>
    <dbReference type="NCBI Taxonomy" id="765915"/>
    <lineage>
        <taxon>Eukaryota</taxon>
        <taxon>Fungi</taxon>
        <taxon>Fungi incertae sedis</taxon>
        <taxon>Blastocladiomycota</taxon>
        <taxon>Blastocladiomycetes</taxon>
        <taxon>Blastocladiales</taxon>
        <taxon>Catenariaceae</taxon>
        <taxon>Catenaria</taxon>
    </lineage>
</organism>
<evidence type="ECO:0000313" key="2">
    <source>
        <dbReference type="Proteomes" id="UP000193411"/>
    </source>
</evidence>
<evidence type="ECO:0000313" key="1">
    <source>
        <dbReference type="EMBL" id="ORZ32754.1"/>
    </source>
</evidence>
<proteinExistence type="predicted"/>
<keyword evidence="2" id="KW-1185">Reference proteome</keyword>